<feature type="site" description="Important for substrate specificity" evidence="9">
    <location>
        <position position="158"/>
    </location>
</feature>
<dbReference type="GO" id="GO:0047429">
    <property type="term" value="F:nucleoside triphosphate diphosphatase activity"/>
    <property type="evidence" value="ECO:0007669"/>
    <property type="project" value="InterPro"/>
</dbReference>
<dbReference type="Gene3D" id="3.90.950.10">
    <property type="match status" value="1"/>
</dbReference>
<feature type="site" description="Important for substrate specificity" evidence="9">
    <location>
        <position position="16"/>
    </location>
</feature>
<evidence type="ECO:0000313" key="10">
    <source>
        <dbReference type="EMBL" id="EIL88945.1"/>
    </source>
</evidence>
<comment type="caution">
    <text evidence="10">The sequence shown here is derived from an EMBL/GenBank/DDBJ whole genome shotgun (WGS) entry which is preliminary data.</text>
</comment>
<dbReference type="HAMAP" id="MF_00528">
    <property type="entry name" value="Maf"/>
    <property type="match status" value="1"/>
</dbReference>
<reference evidence="10 11" key="1">
    <citation type="journal article" date="2012" name="J. Bacteriol.">
        <title>Genome sequences for six rhodanobacter strains, isolated from soils and the terrestrial subsurface, with variable denitrification capabilities.</title>
        <authorList>
            <person name="Kostka J.E."/>
            <person name="Green S.J."/>
            <person name="Rishishwar L."/>
            <person name="Prakash O."/>
            <person name="Katz L.S."/>
            <person name="Marino-Ramirez L."/>
            <person name="Jordan I.K."/>
            <person name="Munk C."/>
            <person name="Ivanova N."/>
            <person name="Mikhailova N."/>
            <person name="Watson D.B."/>
            <person name="Brown S.D."/>
            <person name="Palumbo A.V."/>
            <person name="Brooks S.C."/>
        </authorList>
    </citation>
    <scope>NUCLEOTIDE SEQUENCE [LARGE SCALE GENOMIC DNA]</scope>
    <source>
        <strain evidence="11">Jip2T</strain>
    </source>
</reference>
<evidence type="ECO:0000256" key="9">
    <source>
        <dbReference type="HAMAP-Rule" id="MF_00528"/>
    </source>
</evidence>
<comment type="caution">
    <text evidence="9">Lacks conserved residue(s) required for the propagation of feature annotation.</text>
</comment>
<feature type="active site" description="Proton acceptor" evidence="9">
    <location>
        <position position="73"/>
    </location>
</feature>
<dbReference type="EC" id="3.6.1.-" evidence="9"/>
<keyword evidence="4 9" id="KW-0546">Nucleotide metabolism</keyword>
<evidence type="ECO:0000256" key="3">
    <source>
        <dbReference type="ARBA" id="ARBA00022801"/>
    </source>
</evidence>
<dbReference type="eggNOG" id="COG0424">
    <property type="taxonomic scope" value="Bacteria"/>
</dbReference>
<accession>I4VP04</accession>
<comment type="similarity">
    <text evidence="7 9">Belongs to the Maf family. YceF subfamily.</text>
</comment>
<evidence type="ECO:0000313" key="11">
    <source>
        <dbReference type="Proteomes" id="UP000004210"/>
    </source>
</evidence>
<comment type="function">
    <text evidence="6 9">Nucleoside triphosphate pyrophosphatase that hydrolyzes 7-methyl-GTP (m(7)GTP). May have a dual role in cell division arrest and in preventing the incorporation of modified nucleotides into cellular nucleic acids.</text>
</comment>
<evidence type="ECO:0000256" key="1">
    <source>
        <dbReference type="ARBA" id="ARBA00004496"/>
    </source>
</evidence>
<dbReference type="PATRIC" id="fig|1163408.3.peg.2201"/>
<dbReference type="FunFam" id="3.90.950.10:FF:000005">
    <property type="entry name" value="7-methyl-GTP pyrophosphatase"/>
    <property type="match status" value="1"/>
</dbReference>
<dbReference type="EMBL" id="AJXU01000043">
    <property type="protein sequence ID" value="EIL88945.1"/>
    <property type="molecule type" value="Genomic_DNA"/>
</dbReference>
<dbReference type="CDD" id="cd00555">
    <property type="entry name" value="Maf"/>
    <property type="match status" value="1"/>
</dbReference>
<organism evidence="10 11">
    <name type="scientific">Rhodanobacter fulvus Jip2</name>
    <dbReference type="NCBI Taxonomy" id="1163408"/>
    <lineage>
        <taxon>Bacteria</taxon>
        <taxon>Pseudomonadati</taxon>
        <taxon>Pseudomonadota</taxon>
        <taxon>Gammaproteobacteria</taxon>
        <taxon>Lysobacterales</taxon>
        <taxon>Rhodanobacteraceae</taxon>
        <taxon>Rhodanobacter</taxon>
    </lineage>
</organism>
<comment type="subcellular location">
    <subcellularLocation>
        <location evidence="1 9">Cytoplasm</location>
    </subcellularLocation>
</comment>
<evidence type="ECO:0000256" key="5">
    <source>
        <dbReference type="ARBA" id="ARBA00050213"/>
    </source>
</evidence>
<dbReference type="InterPro" id="IPR003697">
    <property type="entry name" value="Maf-like"/>
</dbReference>
<dbReference type="InterPro" id="IPR029001">
    <property type="entry name" value="ITPase-like_fam"/>
</dbReference>
<dbReference type="AlphaFoldDB" id="I4VP04"/>
<dbReference type="STRING" id="1163408.UU9_10734"/>
<dbReference type="PANTHER" id="PTHR43213:SF10">
    <property type="entry name" value="7-METHYL-GTP PYROPHOSPHATASE"/>
    <property type="match status" value="1"/>
</dbReference>
<name>I4VP04_9GAMM</name>
<feature type="site" description="Important for substrate specificity" evidence="9">
    <location>
        <position position="74"/>
    </location>
</feature>
<protein>
    <recommendedName>
        <fullName evidence="8 9">7-methyl-GTP pyrophosphatase</fullName>
        <shortName evidence="9">m(7)GTP pyrophosphatase</shortName>
        <ecNumber evidence="9">3.6.1.-</ecNumber>
    </recommendedName>
</protein>
<dbReference type="NCBIfam" id="TIGR00172">
    <property type="entry name" value="maf"/>
    <property type="match status" value="1"/>
</dbReference>
<dbReference type="Proteomes" id="UP000004210">
    <property type="component" value="Unassembled WGS sequence"/>
</dbReference>
<dbReference type="PIRSF" id="PIRSF006305">
    <property type="entry name" value="Maf"/>
    <property type="match status" value="1"/>
</dbReference>
<comment type="cofactor">
    <cofactor evidence="9">
        <name>a divalent metal cation</name>
        <dbReference type="ChEBI" id="CHEBI:60240"/>
    </cofactor>
</comment>
<evidence type="ECO:0000256" key="7">
    <source>
        <dbReference type="ARBA" id="ARBA00060749"/>
    </source>
</evidence>
<comment type="catalytic activity">
    <reaction evidence="5 9">
        <text>N(7)-methyl-GTP + H2O = N(7)-methyl-GMP + diphosphate + H(+)</text>
        <dbReference type="Rhea" id="RHEA:58744"/>
        <dbReference type="ChEBI" id="CHEBI:15377"/>
        <dbReference type="ChEBI" id="CHEBI:15378"/>
        <dbReference type="ChEBI" id="CHEBI:33019"/>
        <dbReference type="ChEBI" id="CHEBI:58285"/>
        <dbReference type="ChEBI" id="CHEBI:87133"/>
    </reaction>
</comment>
<keyword evidence="11" id="KW-1185">Reference proteome</keyword>
<proteinExistence type="inferred from homology"/>
<keyword evidence="3 9" id="KW-0378">Hydrolase</keyword>
<dbReference type="SUPFAM" id="SSF52972">
    <property type="entry name" value="ITPase-like"/>
    <property type="match status" value="1"/>
</dbReference>
<dbReference type="OrthoDB" id="9813694at2"/>
<sequence>MSGSAVRLVLASTSRYRAELLRRLGVDFEPCAPGTDEAPVAGESPHARALRLAIAKAEAAAGTRRDAVIIGSDQVAELDGTLLDKPGTAAHAREQLLASSGRRVDFHTAVCVLDTRDGRRHVHVDHTRVRFRPLREEEIARYIEREQPLDCAGSFKCEGLGISLFEGIDNSDPSALIGLPLIAVARLLRDCGIALP</sequence>
<keyword evidence="2 9" id="KW-0963">Cytoplasm</keyword>
<dbReference type="PANTHER" id="PTHR43213">
    <property type="entry name" value="BIFUNCTIONAL DTTP/UTP PYROPHOSPHATASE/METHYLTRANSFERASE PROTEIN-RELATED"/>
    <property type="match status" value="1"/>
</dbReference>
<dbReference type="Pfam" id="PF02545">
    <property type="entry name" value="Maf"/>
    <property type="match status" value="1"/>
</dbReference>
<evidence type="ECO:0000256" key="2">
    <source>
        <dbReference type="ARBA" id="ARBA00022490"/>
    </source>
</evidence>
<dbReference type="GO" id="GO:0005737">
    <property type="term" value="C:cytoplasm"/>
    <property type="evidence" value="ECO:0007669"/>
    <property type="project" value="UniProtKB-SubCell"/>
</dbReference>
<evidence type="ECO:0000256" key="4">
    <source>
        <dbReference type="ARBA" id="ARBA00023080"/>
    </source>
</evidence>
<gene>
    <name evidence="10" type="ORF">UU9_10734</name>
</gene>
<dbReference type="RefSeq" id="WP_007081781.1">
    <property type="nucleotide sequence ID" value="NZ_AJXU01000043.1"/>
</dbReference>
<dbReference type="GO" id="GO:0009117">
    <property type="term" value="P:nucleotide metabolic process"/>
    <property type="evidence" value="ECO:0007669"/>
    <property type="project" value="UniProtKB-KW"/>
</dbReference>
<evidence type="ECO:0000256" key="8">
    <source>
        <dbReference type="ARBA" id="ARBA00068163"/>
    </source>
</evidence>
<evidence type="ECO:0000256" key="6">
    <source>
        <dbReference type="ARBA" id="ARBA00053369"/>
    </source>
</evidence>